<name>A0AAN4ZG71_9BILA</name>
<gene>
    <name evidence="1" type="ORF">PMAYCL1PPCAC_10747</name>
</gene>
<evidence type="ECO:0000313" key="2">
    <source>
        <dbReference type="Proteomes" id="UP001328107"/>
    </source>
</evidence>
<evidence type="ECO:0000313" key="1">
    <source>
        <dbReference type="EMBL" id="GMR40552.1"/>
    </source>
</evidence>
<keyword evidence="2" id="KW-1185">Reference proteome</keyword>
<protein>
    <submittedName>
        <fullName evidence="1">Uncharacterized protein</fullName>
    </submittedName>
</protein>
<comment type="caution">
    <text evidence="1">The sequence shown here is derived from an EMBL/GenBank/DDBJ whole genome shotgun (WGS) entry which is preliminary data.</text>
</comment>
<dbReference type="EMBL" id="BTRK01000003">
    <property type="protein sequence ID" value="GMR40552.1"/>
    <property type="molecule type" value="Genomic_DNA"/>
</dbReference>
<dbReference type="AlphaFoldDB" id="A0AAN4ZG71"/>
<sequence length="190" mass="22132">LFGFAAITPMTDKNKVPSKYFFRNRLRMDEGPTRAQLRQELFESMEACSLAFNANRRVDATWRLMQAIFHFYHPYPPLDDLITLDSATEVERIIAHYFLTTHNRTRLSFDYGNAHYYDDPDNCRIAASALVFLRIEFVPEFMRAESNRIVCLILRDAGFMSLCSNEMMMKKKACSITMPTHKEPCFYPAA</sequence>
<accession>A0AAN4ZG71</accession>
<proteinExistence type="predicted"/>
<reference evidence="2" key="1">
    <citation type="submission" date="2022-10" db="EMBL/GenBank/DDBJ databases">
        <title>Genome assembly of Pristionchus species.</title>
        <authorList>
            <person name="Yoshida K."/>
            <person name="Sommer R.J."/>
        </authorList>
    </citation>
    <scope>NUCLEOTIDE SEQUENCE [LARGE SCALE GENOMIC DNA]</scope>
    <source>
        <strain evidence="2">RS5460</strain>
    </source>
</reference>
<feature type="non-terminal residue" evidence="1">
    <location>
        <position position="1"/>
    </location>
</feature>
<dbReference type="Proteomes" id="UP001328107">
    <property type="component" value="Unassembled WGS sequence"/>
</dbReference>
<feature type="non-terminal residue" evidence="1">
    <location>
        <position position="190"/>
    </location>
</feature>
<organism evidence="1 2">
    <name type="scientific">Pristionchus mayeri</name>
    <dbReference type="NCBI Taxonomy" id="1317129"/>
    <lineage>
        <taxon>Eukaryota</taxon>
        <taxon>Metazoa</taxon>
        <taxon>Ecdysozoa</taxon>
        <taxon>Nematoda</taxon>
        <taxon>Chromadorea</taxon>
        <taxon>Rhabditida</taxon>
        <taxon>Rhabditina</taxon>
        <taxon>Diplogasteromorpha</taxon>
        <taxon>Diplogasteroidea</taxon>
        <taxon>Neodiplogasteridae</taxon>
        <taxon>Pristionchus</taxon>
    </lineage>
</organism>